<sequence length="497" mass="55255">MDIRQHSSQFTVHVFTADVDMGAPIKVALSQAGYDAFYFQDPNLLENALKESAPHILVFSTQALYGTLAEFVEHVRKINDEIKMIAVATLEQFEILAQYGSNGFSDVVVEDKIAIDQRVLWSVDRVCEKIFLTYQNEQLFDDLEASKAIAGSVQASAPVIEASAPVAAAAQVEFISPRIGDYRSAQSKEDMVQKYLNNLPQMVCLFFKFLPTVRSFVATHATGIPASDIQGVGVQLDSADMKELNSQMAMGLLPSRFMDMLTEAFHFRPPKALPLYAHNNLEGVFVYSGEVNKQLSTAMTEEFSLMSLCYSNLVLEKRVDTLEVQDYVTELYNRNYYQKILAEEVSRARRLKQPLSVVKVALDDIYEIESSLGDAVRDELLRSVAAIITKTSRTNDVTCRTAANEMALILPHASKKGAAIRAERLRRIIEGTSFMDNGMKVSISLGVSEYPTLCDSAKTLDETASKALLHITDKGGNKICLYKAPETHKPEFQIPAE</sequence>
<proteinExistence type="predicted"/>
<reference evidence="3 4" key="1">
    <citation type="submission" date="2016-03" db="EMBL/GenBank/DDBJ databases">
        <authorList>
            <person name="Ploux O."/>
        </authorList>
    </citation>
    <scope>NUCLEOTIDE SEQUENCE [LARGE SCALE GENOMIC DNA]</scope>
    <source>
        <strain evidence="3 4">R0</strain>
    </source>
</reference>
<organism evidence="3 4">
    <name type="scientific">Bdellovibrio bacteriovorus</name>
    <dbReference type="NCBI Taxonomy" id="959"/>
    <lineage>
        <taxon>Bacteria</taxon>
        <taxon>Pseudomonadati</taxon>
        <taxon>Bdellovibrionota</taxon>
        <taxon>Bdellovibrionia</taxon>
        <taxon>Bdellovibrionales</taxon>
        <taxon>Pseudobdellovibrionaceae</taxon>
        <taxon>Bdellovibrio</taxon>
    </lineage>
</organism>
<dbReference type="InterPro" id="IPR000160">
    <property type="entry name" value="GGDEF_dom"/>
</dbReference>
<dbReference type="AlphaFoldDB" id="A0A150WNL5"/>
<dbReference type="GO" id="GO:1902201">
    <property type="term" value="P:negative regulation of bacterial-type flagellum-dependent cell motility"/>
    <property type="evidence" value="ECO:0007669"/>
    <property type="project" value="TreeGrafter"/>
</dbReference>
<dbReference type="Gene3D" id="3.30.70.270">
    <property type="match status" value="1"/>
</dbReference>
<dbReference type="NCBIfam" id="TIGR00254">
    <property type="entry name" value="GGDEF"/>
    <property type="match status" value="1"/>
</dbReference>
<dbReference type="InterPro" id="IPR029787">
    <property type="entry name" value="Nucleotide_cyclase"/>
</dbReference>
<name>A0A150WNL5_BDEBC</name>
<dbReference type="InterPro" id="IPR050469">
    <property type="entry name" value="Diguanylate_Cyclase"/>
</dbReference>
<evidence type="ECO:0000313" key="3">
    <source>
        <dbReference type="EMBL" id="KYG66010.1"/>
    </source>
</evidence>
<dbReference type="GO" id="GO:0043709">
    <property type="term" value="P:cell adhesion involved in single-species biofilm formation"/>
    <property type="evidence" value="ECO:0007669"/>
    <property type="project" value="TreeGrafter"/>
</dbReference>
<dbReference type="RefSeq" id="WP_061833576.1">
    <property type="nucleotide sequence ID" value="NZ_LUKE01000001.1"/>
</dbReference>
<feature type="domain" description="GGDEF" evidence="2">
    <location>
        <begin position="353"/>
        <end position="484"/>
    </location>
</feature>
<evidence type="ECO:0000313" key="4">
    <source>
        <dbReference type="Proteomes" id="UP000075320"/>
    </source>
</evidence>
<dbReference type="GO" id="GO:0052621">
    <property type="term" value="F:diguanylate cyclase activity"/>
    <property type="evidence" value="ECO:0007669"/>
    <property type="project" value="UniProtKB-EC"/>
</dbReference>
<dbReference type="GO" id="GO:0016301">
    <property type="term" value="F:kinase activity"/>
    <property type="evidence" value="ECO:0007669"/>
    <property type="project" value="UniProtKB-KW"/>
</dbReference>
<dbReference type="Proteomes" id="UP000075320">
    <property type="component" value="Unassembled WGS sequence"/>
</dbReference>
<dbReference type="CDD" id="cd01949">
    <property type="entry name" value="GGDEF"/>
    <property type="match status" value="1"/>
</dbReference>
<keyword evidence="3" id="KW-0808">Transferase</keyword>
<dbReference type="GO" id="GO:0005886">
    <property type="term" value="C:plasma membrane"/>
    <property type="evidence" value="ECO:0007669"/>
    <property type="project" value="TreeGrafter"/>
</dbReference>
<dbReference type="SUPFAM" id="SSF55073">
    <property type="entry name" value="Nucleotide cyclase"/>
    <property type="match status" value="1"/>
</dbReference>
<protein>
    <recommendedName>
        <fullName evidence="1">diguanylate cyclase</fullName>
        <ecNumber evidence="1">2.7.7.65</ecNumber>
    </recommendedName>
</protein>
<dbReference type="OrthoDB" id="5287769at2"/>
<evidence type="ECO:0000256" key="1">
    <source>
        <dbReference type="ARBA" id="ARBA00012528"/>
    </source>
</evidence>
<evidence type="ECO:0000259" key="2">
    <source>
        <dbReference type="PROSITE" id="PS50887"/>
    </source>
</evidence>
<dbReference type="EMBL" id="LUKE01000001">
    <property type="protein sequence ID" value="KYG66010.1"/>
    <property type="molecule type" value="Genomic_DNA"/>
</dbReference>
<keyword evidence="3" id="KW-0418">Kinase</keyword>
<dbReference type="PANTHER" id="PTHR45138:SF6">
    <property type="entry name" value="DIGUANYLATE CYCLASE DGCN"/>
    <property type="match status" value="1"/>
</dbReference>
<comment type="caution">
    <text evidence="3">The sequence shown here is derived from an EMBL/GenBank/DDBJ whole genome shotgun (WGS) entry which is preliminary data.</text>
</comment>
<dbReference type="InterPro" id="IPR043128">
    <property type="entry name" value="Rev_trsase/Diguanyl_cyclase"/>
</dbReference>
<dbReference type="Pfam" id="PF00990">
    <property type="entry name" value="GGDEF"/>
    <property type="match status" value="1"/>
</dbReference>
<dbReference type="EC" id="2.7.7.65" evidence="1"/>
<accession>A0A150WNL5</accession>
<dbReference type="PROSITE" id="PS50887">
    <property type="entry name" value="GGDEF"/>
    <property type="match status" value="1"/>
</dbReference>
<gene>
    <name evidence="3" type="ORF">AZI86_02775</name>
</gene>
<dbReference type="SMART" id="SM00267">
    <property type="entry name" value="GGDEF"/>
    <property type="match status" value="1"/>
</dbReference>
<dbReference type="PANTHER" id="PTHR45138">
    <property type="entry name" value="REGULATORY COMPONENTS OF SENSORY TRANSDUCTION SYSTEM"/>
    <property type="match status" value="1"/>
</dbReference>
<keyword evidence="4" id="KW-1185">Reference proteome</keyword>